<organism evidence="6 7">
    <name type="scientific">Clydaea vesicula</name>
    <dbReference type="NCBI Taxonomy" id="447962"/>
    <lineage>
        <taxon>Eukaryota</taxon>
        <taxon>Fungi</taxon>
        <taxon>Fungi incertae sedis</taxon>
        <taxon>Chytridiomycota</taxon>
        <taxon>Chytridiomycota incertae sedis</taxon>
        <taxon>Chytridiomycetes</taxon>
        <taxon>Lobulomycetales</taxon>
        <taxon>Lobulomycetaceae</taxon>
        <taxon>Clydaea</taxon>
    </lineage>
</organism>
<dbReference type="GO" id="GO:0004045">
    <property type="term" value="F:peptidyl-tRNA hydrolase activity"/>
    <property type="evidence" value="ECO:0007669"/>
    <property type="project" value="UniProtKB-EC"/>
</dbReference>
<evidence type="ECO:0000313" key="7">
    <source>
        <dbReference type="Proteomes" id="UP001211065"/>
    </source>
</evidence>
<dbReference type="PANTHER" id="PTHR12649">
    <property type="entry name" value="PEPTIDYL-TRNA HYDROLASE 2"/>
    <property type="match status" value="1"/>
</dbReference>
<feature type="transmembrane region" description="Helical" evidence="5">
    <location>
        <begin position="93"/>
        <end position="111"/>
    </location>
</feature>
<dbReference type="Pfam" id="PF01981">
    <property type="entry name" value="PTH2"/>
    <property type="match status" value="1"/>
</dbReference>
<comment type="caution">
    <text evidence="6">The sequence shown here is derived from an EMBL/GenBank/DDBJ whole genome shotgun (WGS) entry which is preliminary data.</text>
</comment>
<evidence type="ECO:0000313" key="6">
    <source>
        <dbReference type="EMBL" id="KAJ3219967.1"/>
    </source>
</evidence>
<keyword evidence="5" id="KW-0812">Transmembrane</keyword>
<gene>
    <name evidence="6" type="ORF">HK099_004491</name>
</gene>
<dbReference type="AlphaFoldDB" id="A0AAD5XVK4"/>
<name>A0AAD5XVK4_9FUNG</name>
<comment type="similarity">
    <text evidence="3">Belongs to the PTH2 family.</text>
</comment>
<feature type="transmembrane region" description="Helical" evidence="5">
    <location>
        <begin position="15"/>
        <end position="35"/>
    </location>
</feature>
<evidence type="ECO:0000256" key="4">
    <source>
        <dbReference type="ARBA" id="ARBA00048707"/>
    </source>
</evidence>
<dbReference type="PANTHER" id="PTHR12649:SF11">
    <property type="entry name" value="PEPTIDYL-TRNA HYDROLASE 2, MITOCHONDRIAL"/>
    <property type="match status" value="1"/>
</dbReference>
<dbReference type="SUPFAM" id="SSF102462">
    <property type="entry name" value="Peptidyl-tRNA hydrolase II"/>
    <property type="match status" value="1"/>
</dbReference>
<dbReference type="EMBL" id="JADGJW010000319">
    <property type="protein sequence ID" value="KAJ3219967.1"/>
    <property type="molecule type" value="Genomic_DNA"/>
</dbReference>
<dbReference type="Proteomes" id="UP001211065">
    <property type="component" value="Unassembled WGS sequence"/>
</dbReference>
<evidence type="ECO:0000256" key="1">
    <source>
        <dbReference type="ARBA" id="ARBA00013260"/>
    </source>
</evidence>
<keyword evidence="5" id="KW-0472">Membrane</keyword>
<keyword evidence="7" id="KW-1185">Reference proteome</keyword>
<dbReference type="InterPro" id="IPR002833">
    <property type="entry name" value="PTH2"/>
</dbReference>
<dbReference type="Gene3D" id="3.40.1490.10">
    <property type="entry name" value="Bit1"/>
    <property type="match status" value="1"/>
</dbReference>
<dbReference type="GO" id="GO:0005829">
    <property type="term" value="C:cytosol"/>
    <property type="evidence" value="ECO:0007669"/>
    <property type="project" value="TreeGrafter"/>
</dbReference>
<proteinExistence type="inferred from homology"/>
<keyword evidence="5" id="KW-1133">Transmembrane helix</keyword>
<sequence length="227" mass="25126">MVFFLKSQTITIKDYELVLVVVVIFALGLIFGYAVNSLLYVDPAEVLKFAERRKQGLSKKFDDPPNPDSKISDETKLFKSDNLKMVLVVRSDLGMTKVLVIIFFIFFKITLFPALKFSHAAVAVVENLIKQNSEKALSRWSRNGATKVALRLEPSSESELLSIYNKARSSGIPTQYICDAGRTQIAAGSMTVCALGPGISFFSIIANYKFLASASMIDEITGHLKLL</sequence>
<protein>
    <recommendedName>
        <fullName evidence="1">peptidyl-tRNA hydrolase</fullName>
        <ecNumber evidence="1">3.1.1.29</ecNumber>
    </recommendedName>
</protein>
<evidence type="ECO:0000256" key="3">
    <source>
        <dbReference type="ARBA" id="ARBA00038050"/>
    </source>
</evidence>
<keyword evidence="2" id="KW-0378">Hydrolase</keyword>
<evidence type="ECO:0000256" key="5">
    <source>
        <dbReference type="SAM" id="Phobius"/>
    </source>
</evidence>
<accession>A0AAD5XVK4</accession>
<reference evidence="6" key="1">
    <citation type="submission" date="2020-05" db="EMBL/GenBank/DDBJ databases">
        <title>Phylogenomic resolution of chytrid fungi.</title>
        <authorList>
            <person name="Stajich J.E."/>
            <person name="Amses K."/>
            <person name="Simmons R."/>
            <person name="Seto K."/>
            <person name="Myers J."/>
            <person name="Bonds A."/>
            <person name="Quandt C.A."/>
            <person name="Barry K."/>
            <person name="Liu P."/>
            <person name="Grigoriev I."/>
            <person name="Longcore J.E."/>
            <person name="James T.Y."/>
        </authorList>
    </citation>
    <scope>NUCLEOTIDE SEQUENCE</scope>
    <source>
        <strain evidence="6">JEL0476</strain>
    </source>
</reference>
<evidence type="ECO:0000256" key="2">
    <source>
        <dbReference type="ARBA" id="ARBA00022801"/>
    </source>
</evidence>
<comment type="catalytic activity">
    <reaction evidence="4">
        <text>an N-acyl-L-alpha-aminoacyl-tRNA + H2O = an N-acyl-L-amino acid + a tRNA + H(+)</text>
        <dbReference type="Rhea" id="RHEA:54448"/>
        <dbReference type="Rhea" id="RHEA-COMP:10123"/>
        <dbReference type="Rhea" id="RHEA-COMP:13883"/>
        <dbReference type="ChEBI" id="CHEBI:15377"/>
        <dbReference type="ChEBI" id="CHEBI:15378"/>
        <dbReference type="ChEBI" id="CHEBI:59874"/>
        <dbReference type="ChEBI" id="CHEBI:78442"/>
        <dbReference type="ChEBI" id="CHEBI:138191"/>
        <dbReference type="EC" id="3.1.1.29"/>
    </reaction>
</comment>
<dbReference type="EC" id="3.1.1.29" evidence="1"/>
<dbReference type="InterPro" id="IPR023476">
    <property type="entry name" value="Pep_tRNA_hydro_II_dom_sf"/>
</dbReference>